<reference evidence="2" key="1">
    <citation type="submission" date="2018-01" db="EMBL/GenBank/DDBJ databases">
        <authorList>
            <person name="Mao J.F."/>
        </authorList>
    </citation>
    <scope>NUCLEOTIDE SEQUENCE</scope>
    <source>
        <strain evidence="2">Huo1</strain>
        <tissue evidence="2">Leaf</tissue>
    </source>
</reference>
<evidence type="ECO:0000313" key="2">
    <source>
        <dbReference type="EMBL" id="KAG6435741.1"/>
    </source>
</evidence>
<feature type="region of interest" description="Disordered" evidence="1">
    <location>
        <begin position="387"/>
        <end position="407"/>
    </location>
</feature>
<evidence type="ECO:0000256" key="1">
    <source>
        <dbReference type="SAM" id="MobiDB-lite"/>
    </source>
</evidence>
<accession>A0A8X8YNK5</accession>
<proteinExistence type="predicted"/>
<evidence type="ECO:0000313" key="3">
    <source>
        <dbReference type="Proteomes" id="UP000298416"/>
    </source>
</evidence>
<feature type="region of interest" description="Disordered" evidence="1">
    <location>
        <begin position="433"/>
        <end position="493"/>
    </location>
</feature>
<name>A0A8X8YNK5_SALSN</name>
<keyword evidence="3" id="KW-1185">Reference proteome</keyword>
<organism evidence="2">
    <name type="scientific">Salvia splendens</name>
    <name type="common">Scarlet sage</name>
    <dbReference type="NCBI Taxonomy" id="180675"/>
    <lineage>
        <taxon>Eukaryota</taxon>
        <taxon>Viridiplantae</taxon>
        <taxon>Streptophyta</taxon>
        <taxon>Embryophyta</taxon>
        <taxon>Tracheophyta</taxon>
        <taxon>Spermatophyta</taxon>
        <taxon>Magnoliopsida</taxon>
        <taxon>eudicotyledons</taxon>
        <taxon>Gunneridae</taxon>
        <taxon>Pentapetalae</taxon>
        <taxon>asterids</taxon>
        <taxon>lamiids</taxon>
        <taxon>Lamiales</taxon>
        <taxon>Lamiaceae</taxon>
        <taxon>Nepetoideae</taxon>
        <taxon>Mentheae</taxon>
        <taxon>Salviinae</taxon>
        <taxon>Salvia</taxon>
        <taxon>Salvia subgen. Calosphace</taxon>
        <taxon>core Calosphace</taxon>
    </lineage>
</organism>
<gene>
    <name evidence="2" type="ORF">SASPL_100616</name>
</gene>
<dbReference type="PANTHER" id="PTHR33356:SF5">
    <property type="entry name" value="TIP41-LIKE PROTEIN"/>
    <property type="match status" value="1"/>
</dbReference>
<comment type="caution">
    <text evidence="2">The sequence shown here is derived from an EMBL/GenBank/DDBJ whole genome shotgun (WGS) entry which is preliminary data.</text>
</comment>
<dbReference type="PANTHER" id="PTHR33356">
    <property type="entry name" value="TIP41-LIKE PROTEIN"/>
    <property type="match status" value="1"/>
</dbReference>
<dbReference type="AlphaFoldDB" id="A0A8X8YNK5"/>
<reference evidence="2" key="2">
    <citation type="submission" date="2020-08" db="EMBL/GenBank/DDBJ databases">
        <title>Plant Genome Project.</title>
        <authorList>
            <person name="Zhang R.-G."/>
        </authorList>
    </citation>
    <scope>NUCLEOTIDE SEQUENCE</scope>
    <source>
        <strain evidence="2">Huo1</strain>
        <tissue evidence="2">Leaf</tissue>
    </source>
</reference>
<dbReference type="Proteomes" id="UP000298416">
    <property type="component" value="Unassembled WGS sequence"/>
</dbReference>
<protein>
    <submittedName>
        <fullName evidence="2">Uncharacterized protein</fullName>
    </submittedName>
</protein>
<sequence>MEFINNPLYLSLSLSSVIPAFDIFHPSIILLRVYIYKHTREGRERKRQDSLLVSLFSFCEKMARELGFWLPSEILTDDDLLTDFKPDDFSYGFGNSLGFNSDLSSPAELVTETESEDDDLLLSDLTRKLSQSSLLSDYASKVCGSPQSTLCGCKPSPAVSPNSVHGFCSPPDAEDYMRQDFLHAAAEEVARMRMVEETAAFYSSKHFPAQVKPRTGASPAPQIFPNSASGFFYPNKAGSQPYLSSQLLQAAKMKKNGEYMNGIAEFQLRNRRGNVGDGRTQVTPMATWPGLHQTGSGMRPAYRAEPGLKKERTGTGVFLPQRFGSLPAENRKKSVPTNVLVPEKVFHAWNINVDAIDAQLHRNARDYGSSNFDLGNYFVSLRRIEAQENSDDGSTEKKSRGAACHESTTQAASRLDLLNLQLSWRNLGVRVSSSSRDLHQPLHTNADEPLGTDVENEEVNKSNDDEEQPVTEGSGLPKRNASMPKHLADYELY</sequence>
<dbReference type="EMBL" id="PNBA02000001">
    <property type="protein sequence ID" value="KAG6435741.1"/>
    <property type="molecule type" value="Genomic_DNA"/>
</dbReference>